<dbReference type="AlphaFoldDB" id="A0A1V0U670"/>
<dbReference type="EMBL" id="CP020570">
    <property type="protein sequence ID" value="ARF60600.1"/>
    <property type="molecule type" value="Genomic_DNA"/>
</dbReference>
<dbReference type="OrthoDB" id="3278418at2"/>
<proteinExistence type="predicted"/>
<sequence length="240" mass="27422">MPPIAYEDIRDWEAVDPARHSFAWDEDEEKHLRSLVREWVPPVLSTMAGWWEGEHWCESQVDAIIRERYGTWAWGWNWYHCSGGPIGSWTGGPSSVTTPDETAARVVAALLEWREWLERTAQRFTELAPPPDASPEDRSWHLERACVRLVTHTMDSGADNAWQGQTSMVLGWFLTSTGMDRAEAAQAVERAIGGRFKSWVAPKQTLIESVGENLAVGLTGHAPYRDHREWEALEKLHDRY</sequence>
<evidence type="ECO:0000313" key="2">
    <source>
        <dbReference type="Proteomes" id="UP000192445"/>
    </source>
</evidence>
<accession>A0A1V0U670</accession>
<protein>
    <submittedName>
        <fullName evidence="1">Uncharacterized protein</fullName>
    </submittedName>
</protein>
<dbReference type="KEGG" id="svu:B1H20_03735"/>
<dbReference type="Proteomes" id="UP000192445">
    <property type="component" value="Chromosome"/>
</dbReference>
<evidence type="ECO:0000313" key="1">
    <source>
        <dbReference type="EMBL" id="ARF60600.1"/>
    </source>
</evidence>
<gene>
    <name evidence="1" type="ORF">B1H20_03735</name>
</gene>
<name>A0A1V0U670_STRVN</name>
<organism evidence="1 2">
    <name type="scientific">Streptomyces violaceoruber</name>
    <dbReference type="NCBI Taxonomy" id="1935"/>
    <lineage>
        <taxon>Bacteria</taxon>
        <taxon>Bacillati</taxon>
        <taxon>Actinomycetota</taxon>
        <taxon>Actinomycetes</taxon>
        <taxon>Kitasatosporales</taxon>
        <taxon>Streptomycetaceae</taxon>
        <taxon>Streptomyces</taxon>
        <taxon>Streptomyces violaceoruber group</taxon>
    </lineage>
</organism>
<reference evidence="1 2" key="1">
    <citation type="submission" date="2017-03" db="EMBL/GenBank/DDBJ databases">
        <title>Complete Genome Sequence of a natural compounds producer, Streptomyces violaceus S21.</title>
        <authorList>
            <person name="Zhong C."/>
            <person name="Zhao Z."/>
            <person name="Fu J."/>
            <person name="Zong G."/>
            <person name="Qin R."/>
            <person name="Cao G."/>
        </authorList>
    </citation>
    <scope>NUCLEOTIDE SEQUENCE [LARGE SCALE GENOMIC DNA]</scope>
    <source>
        <strain evidence="1 2">S21</strain>
    </source>
</reference>
<dbReference type="RefSeq" id="WP_030292660.1">
    <property type="nucleotide sequence ID" value="NZ_CP020570.1"/>
</dbReference>